<keyword evidence="1" id="KW-1133">Transmembrane helix</keyword>
<sequence length="130" mass="14294">MIAWMHRTPLWVVIAACTIAAGLLLVGAVAHVADLLHHGLRAYDWAPRWLNLYWSSLALLDLLAAALLISGKRRGTDLVCIIVATDLAANWYAIYGIQHNSLADQPGLQRLVVFTAFVLGTAPFVRRHLS</sequence>
<feature type="transmembrane region" description="Helical" evidence="1">
    <location>
        <begin position="78"/>
        <end position="95"/>
    </location>
</feature>
<reference evidence="2" key="1">
    <citation type="submission" date="2022-10" db="EMBL/GenBank/DDBJ databases">
        <title>The complete genomes of actinobacterial strains from the NBC collection.</title>
        <authorList>
            <person name="Joergensen T.S."/>
            <person name="Alvarez Arevalo M."/>
            <person name="Sterndorff E.B."/>
            <person name="Faurdal D."/>
            <person name="Vuksanovic O."/>
            <person name="Mourched A.-S."/>
            <person name="Charusanti P."/>
            <person name="Shaw S."/>
            <person name="Blin K."/>
            <person name="Weber T."/>
        </authorList>
    </citation>
    <scope>NUCLEOTIDE SEQUENCE</scope>
    <source>
        <strain evidence="2">NBC_00049</strain>
    </source>
</reference>
<feature type="transmembrane region" description="Helical" evidence="1">
    <location>
        <begin position="107"/>
        <end position="125"/>
    </location>
</feature>
<accession>A0AAU2K1Y8</accession>
<feature type="transmembrane region" description="Helical" evidence="1">
    <location>
        <begin position="54"/>
        <end position="71"/>
    </location>
</feature>
<keyword evidence="1" id="KW-0472">Membrane</keyword>
<protein>
    <submittedName>
        <fullName evidence="2">Uncharacterized protein</fullName>
    </submittedName>
</protein>
<dbReference type="AlphaFoldDB" id="A0AAU2K1Y8"/>
<proteinExistence type="predicted"/>
<gene>
    <name evidence="2" type="ORF">OG327_33240</name>
</gene>
<keyword evidence="1" id="KW-0812">Transmembrane</keyword>
<evidence type="ECO:0000256" key="1">
    <source>
        <dbReference type="SAM" id="Phobius"/>
    </source>
</evidence>
<evidence type="ECO:0000313" key="2">
    <source>
        <dbReference type="EMBL" id="WTU77784.1"/>
    </source>
</evidence>
<organism evidence="2">
    <name type="scientific">Streptomyces sp. NBC_00049</name>
    <dbReference type="NCBI Taxonomy" id="2903617"/>
    <lineage>
        <taxon>Bacteria</taxon>
        <taxon>Bacillati</taxon>
        <taxon>Actinomycetota</taxon>
        <taxon>Actinomycetes</taxon>
        <taxon>Kitasatosporales</taxon>
        <taxon>Streptomycetaceae</taxon>
        <taxon>Streptomyces</taxon>
    </lineage>
</organism>
<name>A0AAU2K1Y8_9ACTN</name>
<dbReference type="EMBL" id="CP108264">
    <property type="protein sequence ID" value="WTU77784.1"/>
    <property type="molecule type" value="Genomic_DNA"/>
</dbReference>